<dbReference type="PANTHER" id="PTHR43272">
    <property type="entry name" value="LONG-CHAIN-FATTY-ACID--COA LIGASE"/>
    <property type="match status" value="1"/>
</dbReference>
<dbReference type="KEGG" id="lpav:PLANPX_4258"/>
<evidence type="ECO:0000313" key="4">
    <source>
        <dbReference type="EMBL" id="BBO34646.1"/>
    </source>
</evidence>
<dbReference type="SUPFAM" id="SSF56801">
    <property type="entry name" value="Acetyl-CoA synthetase-like"/>
    <property type="match status" value="1"/>
</dbReference>
<dbReference type="GO" id="GO:0016020">
    <property type="term" value="C:membrane"/>
    <property type="evidence" value="ECO:0007669"/>
    <property type="project" value="TreeGrafter"/>
</dbReference>
<sequence length="567" mass="61302">MATLLSAPATERPLAAALFEHLDATPDVTAILLPGAGGVREVSWQQLGDDVARMCVLLQRRGIGSGDRLILWSDNSYEWIVIDLAMQLVGAINIPLHGSLPAPAAAAQIAHAEPRLALIATAALARELEKHSPGLIAHDSIELIAAADGTPPLLERLQQYSVDDGRQLIESRLATFDPATVATILYSSGTSGEPKAVALTHANLSSNAYAVIVGLTEPRTERRMNFLPFSHIYARTCDLYAWLIGGSQIVLAASRESVIADCARTQPTLINGVPYFYQRVGQKVAAAEESGAAVTLRQLFGGNLRACICGGAALPVATFDFYHERGLLLLPGYGLTESSPVISMSSPEEYRRGSVGRAIPGVEVRIAEDGELLTKGPHVMLEYWKDPELTRQTIRDGWLYTGDLGAIDADGFISITGRKKELIALSTGKKVVPPHIEGVLTREPLIFQAMVVGDNQPYLAAVIVPDFDLLGQWAAAHSVGVSSPAELIEEPVIVAFYCELVRKQLEGLPPYEQVKRFRLLYEPFTVAEGLITPKLSLRREMILRKHQPAVAALYAGGGVAVEYCDRH</sequence>
<dbReference type="CDD" id="cd05907">
    <property type="entry name" value="VL_LC_FACS_like"/>
    <property type="match status" value="1"/>
</dbReference>
<dbReference type="Gene3D" id="3.40.50.12780">
    <property type="entry name" value="N-terminal domain of ligase-like"/>
    <property type="match status" value="1"/>
</dbReference>
<dbReference type="Pfam" id="PF00501">
    <property type="entry name" value="AMP-binding"/>
    <property type="match status" value="1"/>
</dbReference>
<proteinExistence type="predicted"/>
<keyword evidence="5" id="KW-1185">Reference proteome</keyword>
<keyword evidence="1" id="KW-0547">Nucleotide-binding</keyword>
<evidence type="ECO:0000259" key="3">
    <source>
        <dbReference type="Pfam" id="PF00501"/>
    </source>
</evidence>
<reference evidence="5" key="1">
    <citation type="submission" date="2019-10" db="EMBL/GenBank/DDBJ databases">
        <title>Lacipirellula parvula gen. nov., sp. nov., representing a lineage of planctomycetes widespread in freshwater anoxic habitats, and description of the family Lacipirellulaceae.</title>
        <authorList>
            <person name="Dedysh S.N."/>
            <person name="Kulichevskaya I.S."/>
            <person name="Beletsky A.V."/>
            <person name="Rakitin A.L."/>
            <person name="Mardanov A.V."/>
            <person name="Ivanova A.A."/>
            <person name="Saltykova V.X."/>
            <person name="Rijpstra W.I.C."/>
            <person name="Sinninghe Damste J.S."/>
            <person name="Ravin N.V."/>
        </authorList>
    </citation>
    <scope>NUCLEOTIDE SEQUENCE [LARGE SCALE GENOMIC DNA]</scope>
    <source>
        <strain evidence="5">PX69</strain>
    </source>
</reference>
<dbReference type="AlphaFoldDB" id="A0A5K7XJQ6"/>
<dbReference type="GO" id="GO:0004467">
    <property type="term" value="F:long-chain fatty acid-CoA ligase activity"/>
    <property type="evidence" value="ECO:0007669"/>
    <property type="project" value="UniProtKB-EC"/>
</dbReference>
<evidence type="ECO:0000256" key="2">
    <source>
        <dbReference type="ARBA" id="ARBA00022840"/>
    </source>
</evidence>
<dbReference type="InterPro" id="IPR000873">
    <property type="entry name" value="AMP-dep_synth/lig_dom"/>
</dbReference>
<dbReference type="EC" id="6.2.1.3" evidence="4"/>
<feature type="domain" description="AMP-dependent synthetase/ligase" evidence="3">
    <location>
        <begin position="20"/>
        <end position="384"/>
    </location>
</feature>
<name>A0A5K7XJQ6_9BACT</name>
<dbReference type="InterPro" id="IPR042099">
    <property type="entry name" value="ANL_N_sf"/>
</dbReference>
<dbReference type="GO" id="GO:0005524">
    <property type="term" value="F:ATP binding"/>
    <property type="evidence" value="ECO:0007669"/>
    <property type="project" value="UniProtKB-KW"/>
</dbReference>
<evidence type="ECO:0000313" key="5">
    <source>
        <dbReference type="Proteomes" id="UP000326837"/>
    </source>
</evidence>
<keyword evidence="2" id="KW-0067">ATP-binding</keyword>
<dbReference type="Pfam" id="PF23562">
    <property type="entry name" value="AMP-binding_C_3"/>
    <property type="match status" value="1"/>
</dbReference>
<dbReference type="EMBL" id="AP021861">
    <property type="protein sequence ID" value="BBO34646.1"/>
    <property type="molecule type" value="Genomic_DNA"/>
</dbReference>
<gene>
    <name evidence="4" type="ORF">PLANPX_4258</name>
</gene>
<protein>
    <submittedName>
        <fullName evidence="4">Long-chain-fatty-acid--CoA ligase</fullName>
        <ecNumber evidence="4">6.2.1.3</ecNumber>
    </submittedName>
</protein>
<dbReference type="RefSeq" id="WP_152100180.1">
    <property type="nucleotide sequence ID" value="NZ_AP021861.1"/>
</dbReference>
<dbReference type="InterPro" id="IPR020845">
    <property type="entry name" value="AMP-binding_CS"/>
</dbReference>
<dbReference type="PANTHER" id="PTHR43272:SF33">
    <property type="entry name" value="AMP-BINDING DOMAIN-CONTAINING PROTEIN-RELATED"/>
    <property type="match status" value="1"/>
</dbReference>
<accession>A0A5K7XJQ6</accession>
<organism evidence="4 5">
    <name type="scientific">Lacipirellula parvula</name>
    <dbReference type="NCBI Taxonomy" id="2650471"/>
    <lineage>
        <taxon>Bacteria</taxon>
        <taxon>Pseudomonadati</taxon>
        <taxon>Planctomycetota</taxon>
        <taxon>Planctomycetia</taxon>
        <taxon>Pirellulales</taxon>
        <taxon>Lacipirellulaceae</taxon>
        <taxon>Lacipirellula</taxon>
    </lineage>
</organism>
<keyword evidence="4" id="KW-0436">Ligase</keyword>
<dbReference type="Proteomes" id="UP000326837">
    <property type="component" value="Chromosome"/>
</dbReference>
<evidence type="ECO:0000256" key="1">
    <source>
        <dbReference type="ARBA" id="ARBA00022741"/>
    </source>
</evidence>
<dbReference type="PROSITE" id="PS00455">
    <property type="entry name" value="AMP_BINDING"/>
    <property type="match status" value="1"/>
</dbReference>